<sequence length="589" mass="63300">MVVGSVPTTIAGDSGVASRTTQSNSGPSTTTLPQKAGAHAMNSPEQIIYPARTVRTLDPARPSAEAVMVRGSRIRAVGSLDELKAYGPSRIDDRYAEAVIFPGMVEAHAHAGSGGMWENTYVGFYTRKDPDGRIWPGCTSIDEVLDRLRDADARLGDGELLIAWGLDPIFFPGERLDKRHLDSVSTTRPIFVSHQSGHLATVNSAMLAHEGIDRDCPVEGVVRGPDGEPNGELREPPAIALISSASSLLGGPFDPAALRGFAADARNHGVTTSADLGNPYIMTNALDEHRSIIDDDDFPVRLSLFHLGGGMGAGGDPDTASRTLADLAETGSEKMHLGGVKLFLDGSIQGFTARLQAPGYLSEDGNGIWLSSPEEFYRAFRAYHSAGSVIHVHCNGDEATELFLDTVERVLAEVPRWDHRHTVTHSQLTTPAQYRRMKALGMCANIFSNHIWYWGDQHRDVILGPDRAERMNAAATALRIGVPISLHCDTPVTPLDALATASYAAERATPSGRVLGVHERISVPEALDAVTLGAAYMLKLDHLVGSLESGKFADFAILDRDPYDCEPAELRDITVHGSVVAGRHFRAAG</sequence>
<feature type="domain" description="Amidohydrolase 3" evidence="2">
    <location>
        <begin position="99"/>
        <end position="583"/>
    </location>
</feature>
<keyword evidence="4" id="KW-1185">Reference proteome</keyword>
<dbReference type="Pfam" id="PF07969">
    <property type="entry name" value="Amidohydro_3"/>
    <property type="match status" value="1"/>
</dbReference>
<dbReference type="InterPro" id="IPR011059">
    <property type="entry name" value="Metal-dep_hydrolase_composite"/>
</dbReference>
<dbReference type="Proteomes" id="UP000576792">
    <property type="component" value="Unassembled WGS sequence"/>
</dbReference>
<evidence type="ECO:0000313" key="3">
    <source>
        <dbReference type="EMBL" id="NJC57029.1"/>
    </source>
</evidence>
<dbReference type="EMBL" id="JAATJN010000001">
    <property type="protein sequence ID" value="NJC57029.1"/>
    <property type="molecule type" value="Genomic_DNA"/>
</dbReference>
<dbReference type="RefSeq" id="WP_245161913.1">
    <property type="nucleotide sequence ID" value="NZ_BAAAPQ010000007.1"/>
</dbReference>
<dbReference type="PANTHER" id="PTHR22642">
    <property type="entry name" value="IMIDAZOLONEPROPIONASE"/>
    <property type="match status" value="1"/>
</dbReference>
<protein>
    <recommendedName>
        <fullName evidence="2">Amidohydrolase 3 domain-containing protein</fullName>
    </recommendedName>
</protein>
<dbReference type="CDD" id="cd01300">
    <property type="entry name" value="YtcJ_like"/>
    <property type="match status" value="1"/>
</dbReference>
<dbReference type="Gene3D" id="2.30.40.10">
    <property type="entry name" value="Urease, subunit C, domain 1"/>
    <property type="match status" value="1"/>
</dbReference>
<dbReference type="InterPro" id="IPR013108">
    <property type="entry name" value="Amidohydro_3"/>
</dbReference>
<dbReference type="AlphaFoldDB" id="A0A846RTC2"/>
<proteinExistence type="predicted"/>
<dbReference type="InterPro" id="IPR032466">
    <property type="entry name" value="Metal_Hydrolase"/>
</dbReference>
<dbReference type="Gene3D" id="3.10.310.70">
    <property type="match status" value="1"/>
</dbReference>
<dbReference type="Gene3D" id="3.20.20.140">
    <property type="entry name" value="Metal-dependent hydrolases"/>
    <property type="match status" value="1"/>
</dbReference>
<feature type="region of interest" description="Disordered" evidence="1">
    <location>
        <begin position="1"/>
        <end position="42"/>
    </location>
</feature>
<dbReference type="SUPFAM" id="SSF51556">
    <property type="entry name" value="Metallo-dependent hydrolases"/>
    <property type="match status" value="1"/>
</dbReference>
<reference evidence="3 4" key="1">
    <citation type="submission" date="2020-03" db="EMBL/GenBank/DDBJ databases">
        <title>Sequencing the genomes of 1000 actinobacteria strains.</title>
        <authorList>
            <person name="Klenk H.-P."/>
        </authorList>
    </citation>
    <scope>NUCLEOTIDE SEQUENCE [LARGE SCALE GENOMIC DNA]</scope>
    <source>
        <strain evidence="3 4">DSM 18964</strain>
    </source>
</reference>
<name>A0A846RTC2_9MICO</name>
<organism evidence="3 4">
    <name type="scientific">Brevibacterium marinum</name>
    <dbReference type="NCBI Taxonomy" id="418643"/>
    <lineage>
        <taxon>Bacteria</taxon>
        <taxon>Bacillati</taxon>
        <taxon>Actinomycetota</taxon>
        <taxon>Actinomycetes</taxon>
        <taxon>Micrococcales</taxon>
        <taxon>Brevibacteriaceae</taxon>
        <taxon>Brevibacterium</taxon>
    </lineage>
</organism>
<gene>
    <name evidence="3" type="ORF">BKA07_002064</name>
</gene>
<comment type="caution">
    <text evidence="3">The sequence shown here is derived from an EMBL/GenBank/DDBJ whole genome shotgun (WGS) entry which is preliminary data.</text>
</comment>
<evidence type="ECO:0000256" key="1">
    <source>
        <dbReference type="SAM" id="MobiDB-lite"/>
    </source>
</evidence>
<evidence type="ECO:0000313" key="4">
    <source>
        <dbReference type="Proteomes" id="UP000576792"/>
    </source>
</evidence>
<accession>A0A846RTC2</accession>
<dbReference type="GO" id="GO:0016810">
    <property type="term" value="F:hydrolase activity, acting on carbon-nitrogen (but not peptide) bonds"/>
    <property type="evidence" value="ECO:0007669"/>
    <property type="project" value="InterPro"/>
</dbReference>
<dbReference type="PANTHER" id="PTHR22642:SF2">
    <property type="entry name" value="PROTEIN LONG AFTER FAR-RED 3"/>
    <property type="match status" value="1"/>
</dbReference>
<dbReference type="SUPFAM" id="SSF51338">
    <property type="entry name" value="Composite domain of metallo-dependent hydrolases"/>
    <property type="match status" value="1"/>
</dbReference>
<evidence type="ECO:0000259" key="2">
    <source>
        <dbReference type="Pfam" id="PF07969"/>
    </source>
</evidence>
<feature type="compositionally biased region" description="Polar residues" evidence="1">
    <location>
        <begin position="17"/>
        <end position="33"/>
    </location>
</feature>
<dbReference type="InterPro" id="IPR033932">
    <property type="entry name" value="YtcJ-like"/>
</dbReference>